<dbReference type="EMBL" id="AAYY01000014">
    <property type="protein sequence ID" value="EDP41891.1"/>
    <property type="molecule type" value="Genomic_DNA"/>
</dbReference>
<comment type="caution">
    <text evidence="5">The sequence shown here is derived from an EMBL/GenBank/DDBJ whole genome shotgun (WGS) entry which is preliminary data.</text>
</comment>
<evidence type="ECO:0000313" key="6">
    <source>
        <dbReference type="Proteomes" id="UP000008837"/>
    </source>
</evidence>
<comment type="subcellular location">
    <subcellularLocation>
        <location evidence="1">Nucleus</location>
    </subcellularLocation>
</comment>
<dbReference type="OrthoDB" id="41445at2759"/>
<dbReference type="STRING" id="425265.A8Q9Z7"/>
<feature type="domain" description="EVE" evidence="4">
    <location>
        <begin position="4"/>
        <end position="177"/>
    </location>
</feature>
<accession>A8Q9Z7</accession>
<name>A8Q9Z7_MALGO</name>
<keyword evidence="6" id="KW-1185">Reference proteome</keyword>
<dbReference type="Pfam" id="PF01878">
    <property type="entry name" value="EVE"/>
    <property type="match status" value="1"/>
</dbReference>
<dbReference type="GeneID" id="5853412"/>
<keyword evidence="2" id="KW-0539">Nucleus</keyword>
<dbReference type="InterPro" id="IPR015947">
    <property type="entry name" value="PUA-like_sf"/>
</dbReference>
<dbReference type="InParanoid" id="A8Q9Z7"/>
<dbReference type="PANTHER" id="PTHR14087:SF7">
    <property type="entry name" value="THYMOCYTE NUCLEAR PROTEIN 1"/>
    <property type="match status" value="1"/>
</dbReference>
<evidence type="ECO:0000256" key="1">
    <source>
        <dbReference type="ARBA" id="ARBA00004123"/>
    </source>
</evidence>
<feature type="region of interest" description="Disordered" evidence="3">
    <location>
        <begin position="189"/>
        <end position="211"/>
    </location>
</feature>
<dbReference type="SUPFAM" id="SSF88697">
    <property type="entry name" value="PUA domain-like"/>
    <property type="match status" value="1"/>
</dbReference>
<dbReference type="RefSeq" id="XP_001729105.1">
    <property type="nucleotide sequence ID" value="XM_001729053.1"/>
</dbReference>
<dbReference type="PANTHER" id="PTHR14087">
    <property type="entry name" value="THYMOCYTE NUCLEAR PROTEIN 1"/>
    <property type="match status" value="1"/>
</dbReference>
<evidence type="ECO:0000313" key="5">
    <source>
        <dbReference type="EMBL" id="EDP41891.1"/>
    </source>
</evidence>
<dbReference type="FunFam" id="3.10.590.10:FF:000006">
    <property type="entry name" value="Chromosome 7, whole genome shotgun sequence"/>
    <property type="match status" value="1"/>
</dbReference>
<dbReference type="InterPro" id="IPR052181">
    <property type="entry name" value="5hmC_binding"/>
</dbReference>
<dbReference type="VEuPathDB" id="FungiDB:MGL_3572"/>
<dbReference type="OMA" id="DVQFIRM"/>
<dbReference type="FunCoup" id="A8Q9Z7">
    <property type="interactions" value="219"/>
</dbReference>
<proteinExistence type="predicted"/>
<dbReference type="Proteomes" id="UP000008837">
    <property type="component" value="Unassembled WGS sequence"/>
</dbReference>
<dbReference type="InterPro" id="IPR047197">
    <property type="entry name" value="THYN1-like_EVE"/>
</dbReference>
<dbReference type="KEGG" id="mgl:MGL_3572"/>
<evidence type="ECO:0000256" key="3">
    <source>
        <dbReference type="SAM" id="MobiDB-lite"/>
    </source>
</evidence>
<dbReference type="InterPro" id="IPR002740">
    <property type="entry name" value="EVE_domain"/>
</dbReference>
<evidence type="ECO:0000259" key="4">
    <source>
        <dbReference type="Pfam" id="PF01878"/>
    </source>
</evidence>
<dbReference type="Gene3D" id="3.10.590.10">
    <property type="entry name" value="ph1033 like domains"/>
    <property type="match status" value="1"/>
</dbReference>
<sequence length="211" mass="24209">MTSHWLVKAEPLSRLVKGIDVAFSVDRFEKEKVCSWEGVRNYQARKYLRDQMKTGHRVLFYHSSCKVPGIVALASVCKDGYPDNTAWEPGNPYFDPRSDPKAPQWYMVDLQFEGRLTHPVPLGVLKHLTSSDLSDAQREDVKYLSEDHLLAVANMLLLNRSRLSVQPVEYMAFEAITLLGQRGGFMNWPGKWSRTNTPDESIPPSRKRRRS</sequence>
<gene>
    <name evidence="5" type="ORF">MGL_3572</name>
</gene>
<dbReference type="CDD" id="cd21133">
    <property type="entry name" value="EVE"/>
    <property type="match status" value="1"/>
</dbReference>
<dbReference type="GO" id="GO:0005634">
    <property type="term" value="C:nucleus"/>
    <property type="evidence" value="ECO:0007669"/>
    <property type="project" value="UniProtKB-SubCell"/>
</dbReference>
<organism evidence="5 6">
    <name type="scientific">Malassezia globosa (strain ATCC MYA-4612 / CBS 7966)</name>
    <name type="common">Dandruff-associated fungus</name>
    <dbReference type="NCBI Taxonomy" id="425265"/>
    <lineage>
        <taxon>Eukaryota</taxon>
        <taxon>Fungi</taxon>
        <taxon>Dikarya</taxon>
        <taxon>Basidiomycota</taxon>
        <taxon>Ustilaginomycotina</taxon>
        <taxon>Malasseziomycetes</taxon>
        <taxon>Malasseziales</taxon>
        <taxon>Malasseziaceae</taxon>
        <taxon>Malassezia</taxon>
    </lineage>
</organism>
<evidence type="ECO:0000256" key="2">
    <source>
        <dbReference type="ARBA" id="ARBA00023242"/>
    </source>
</evidence>
<dbReference type="AlphaFoldDB" id="A8Q9Z7"/>
<reference evidence="5 6" key="1">
    <citation type="journal article" date="2007" name="Proc. Natl. Acad. Sci. U.S.A.">
        <title>Dandruff-associated Malassezia genomes reveal convergent and divergent virulence traits shared with plant and human fungal pathogens.</title>
        <authorList>
            <person name="Xu J."/>
            <person name="Saunders C.W."/>
            <person name="Hu P."/>
            <person name="Grant R.A."/>
            <person name="Boekhout T."/>
            <person name="Kuramae E.E."/>
            <person name="Kronstad J.W."/>
            <person name="Deangelis Y.M."/>
            <person name="Reeder N.L."/>
            <person name="Johnstone K.R."/>
            <person name="Leland M."/>
            <person name="Fieno A.M."/>
            <person name="Begley W.M."/>
            <person name="Sun Y."/>
            <person name="Lacey M.P."/>
            <person name="Chaudhary T."/>
            <person name="Keough T."/>
            <person name="Chu L."/>
            <person name="Sears R."/>
            <person name="Yuan B."/>
            <person name="Dawson T.L.Jr."/>
        </authorList>
    </citation>
    <scope>NUCLEOTIDE SEQUENCE [LARGE SCALE GENOMIC DNA]</scope>
    <source>
        <strain evidence="6">ATCC MYA-4612 / CBS 7966</strain>
    </source>
</reference>
<protein>
    <recommendedName>
        <fullName evidence="4">EVE domain-containing protein</fullName>
    </recommendedName>
</protein>